<name>A0A7R7IDE4_9FIRM</name>
<dbReference type="AlphaFoldDB" id="A0A7R7IDE4"/>
<dbReference type="InterPro" id="IPR039532">
    <property type="entry name" value="TetR_C_Firmicutes"/>
</dbReference>
<accession>A0A7R7IDE4</accession>
<keyword evidence="1 2" id="KW-0238">DNA-binding</keyword>
<sequence>MSDTIKRYSNKETNRLTREAICTALVLLMKDQSFEKIGITDIVRRAGVSRTAYYSNYSSKHEILFDLVDSLISEVNQKLLPYTDERTGKAKYPREFIKNMFEVLYQQRNIYKTLYDAKFNYIILDRLNHSMITHVQDQSEENIYRIYFNAGALYNVFSKWIQSDMSKTIEEMTEICLKIYHTPMSQE</sequence>
<dbReference type="InterPro" id="IPR009057">
    <property type="entry name" value="Homeodomain-like_sf"/>
</dbReference>
<evidence type="ECO:0000256" key="1">
    <source>
        <dbReference type="ARBA" id="ARBA00023125"/>
    </source>
</evidence>
<dbReference type="PROSITE" id="PS50977">
    <property type="entry name" value="HTH_TETR_2"/>
    <property type="match status" value="1"/>
</dbReference>
<keyword evidence="5" id="KW-1185">Reference proteome</keyword>
<dbReference type="Gene3D" id="1.10.357.10">
    <property type="entry name" value="Tetracycline Repressor, domain 2"/>
    <property type="match status" value="1"/>
</dbReference>
<dbReference type="RefSeq" id="WP_271712760.1">
    <property type="nucleotide sequence ID" value="NZ_AP024169.1"/>
</dbReference>
<reference evidence="4 5" key="1">
    <citation type="submission" date="2020-11" db="EMBL/GenBank/DDBJ databases">
        <title>Draft genome sequencing of a Lachnospiraceae strain isolated from anoxic soil subjected to BSD treatment.</title>
        <authorList>
            <person name="Uek A."/>
            <person name="Tonouchi A."/>
        </authorList>
    </citation>
    <scope>NUCLEOTIDE SEQUENCE [LARGE SCALE GENOMIC DNA]</scope>
    <source>
        <strain evidence="4 5">TB5</strain>
    </source>
</reference>
<dbReference type="Pfam" id="PF14278">
    <property type="entry name" value="TetR_C_8"/>
    <property type="match status" value="1"/>
</dbReference>
<protein>
    <recommendedName>
        <fullName evidence="3">HTH tetR-type domain-containing protein</fullName>
    </recommendedName>
</protein>
<feature type="domain" description="HTH tetR-type" evidence="3">
    <location>
        <begin position="15"/>
        <end position="75"/>
    </location>
</feature>
<evidence type="ECO:0000313" key="4">
    <source>
        <dbReference type="EMBL" id="BCN31653.1"/>
    </source>
</evidence>
<evidence type="ECO:0000313" key="5">
    <source>
        <dbReference type="Proteomes" id="UP000595897"/>
    </source>
</evidence>
<proteinExistence type="predicted"/>
<dbReference type="InterPro" id="IPR001647">
    <property type="entry name" value="HTH_TetR"/>
</dbReference>
<dbReference type="PANTHER" id="PTHR43479:SF11">
    <property type="entry name" value="ACREF_ENVCD OPERON REPRESSOR-RELATED"/>
    <property type="match status" value="1"/>
</dbReference>
<feature type="DNA-binding region" description="H-T-H motif" evidence="2">
    <location>
        <begin position="38"/>
        <end position="57"/>
    </location>
</feature>
<dbReference type="SUPFAM" id="SSF46689">
    <property type="entry name" value="Homeodomain-like"/>
    <property type="match status" value="1"/>
</dbReference>
<evidence type="ECO:0000259" key="3">
    <source>
        <dbReference type="PROSITE" id="PS50977"/>
    </source>
</evidence>
<dbReference type="KEGG" id="ahb:bsdtb5_29480"/>
<evidence type="ECO:0000256" key="2">
    <source>
        <dbReference type="PROSITE-ProRule" id="PRU00335"/>
    </source>
</evidence>
<organism evidence="4 5">
    <name type="scientific">Anaeromicropila herbilytica</name>
    <dbReference type="NCBI Taxonomy" id="2785025"/>
    <lineage>
        <taxon>Bacteria</taxon>
        <taxon>Bacillati</taxon>
        <taxon>Bacillota</taxon>
        <taxon>Clostridia</taxon>
        <taxon>Lachnospirales</taxon>
        <taxon>Lachnospiraceae</taxon>
        <taxon>Anaeromicropila</taxon>
    </lineage>
</organism>
<dbReference type="GO" id="GO:0003677">
    <property type="term" value="F:DNA binding"/>
    <property type="evidence" value="ECO:0007669"/>
    <property type="project" value="UniProtKB-UniRule"/>
</dbReference>
<gene>
    <name evidence="4" type="ORF">bsdtb5_29480</name>
</gene>
<dbReference type="Proteomes" id="UP000595897">
    <property type="component" value="Chromosome"/>
</dbReference>
<dbReference type="EMBL" id="AP024169">
    <property type="protein sequence ID" value="BCN31653.1"/>
    <property type="molecule type" value="Genomic_DNA"/>
</dbReference>
<dbReference type="InterPro" id="IPR050624">
    <property type="entry name" value="HTH-type_Tx_Regulator"/>
</dbReference>
<dbReference type="PANTHER" id="PTHR43479">
    <property type="entry name" value="ACREF/ENVCD OPERON REPRESSOR-RELATED"/>
    <property type="match status" value="1"/>
</dbReference>